<evidence type="ECO:0000256" key="1">
    <source>
        <dbReference type="SAM" id="MobiDB-lite"/>
    </source>
</evidence>
<dbReference type="AlphaFoldDB" id="A0A365QS70"/>
<reference evidence="2 3" key="1">
    <citation type="submission" date="2018-06" db="EMBL/GenBank/DDBJ databases">
        <title>Draft genome sequence of Burkholderia reimsis strain BE51 isolated from a French agricultural soil.</title>
        <authorList>
            <person name="Esmaeel Q."/>
        </authorList>
    </citation>
    <scope>NUCLEOTIDE SEQUENCE [LARGE SCALE GENOMIC DNA]</scope>
    <source>
        <strain evidence="2 3">BE51</strain>
    </source>
</reference>
<evidence type="ECO:0008006" key="4">
    <source>
        <dbReference type="Google" id="ProtNLM"/>
    </source>
</evidence>
<evidence type="ECO:0000313" key="2">
    <source>
        <dbReference type="EMBL" id="RBB37536.1"/>
    </source>
</evidence>
<accession>A0A365QS70</accession>
<gene>
    <name evidence="2" type="ORF">DPV79_21305</name>
</gene>
<dbReference type="EMBL" id="QMFZ01000018">
    <property type="protein sequence ID" value="RBB37536.1"/>
    <property type="molecule type" value="Genomic_DNA"/>
</dbReference>
<name>A0A365QS70_9BURK</name>
<sequence length="404" mass="46183">MTMSFEEDDFSTAYEYIDWTTNTEGTVIDGKEKTCLRTEFGLLRQILIAMEAMVREIEFDKHSVGFDIKTNARGKVSVTSKANTQTMKYYWTLKPFLWNYARSERRVYSPHVQAVVEALDAVGLSSCGFRFGEPGAREFSMGKTYAELFNAVVAKVGEIVASSAFKERVRVRKRNAARNEAKGLAIEQKVFENKSRQLVLMLHFGYQREHRAAMTFDEIQKHRKKFFNNCRTNKLLRGIVDYIWKLEEGDESGLHLHVLIFYTADSCRDVYIAQRLGEYWNEVVTDGTGQYWNSNAHKAFHEKYGHGVGTGEINWDDDAKREALRENIRYMTKADQFLKMKYGEHSRLFGTSQVEEKKKSGRPRVAKPKGKGDPAGSAHADSFDSESLDDTGVDAANLDADQKE</sequence>
<feature type="compositionally biased region" description="Acidic residues" evidence="1">
    <location>
        <begin position="383"/>
        <end position="392"/>
    </location>
</feature>
<evidence type="ECO:0000313" key="3">
    <source>
        <dbReference type="Proteomes" id="UP000252458"/>
    </source>
</evidence>
<feature type="compositionally biased region" description="Basic residues" evidence="1">
    <location>
        <begin position="359"/>
        <end position="369"/>
    </location>
</feature>
<organism evidence="2 3">
    <name type="scientific">Burkholderia reimsis</name>
    <dbReference type="NCBI Taxonomy" id="2234132"/>
    <lineage>
        <taxon>Bacteria</taxon>
        <taxon>Pseudomonadati</taxon>
        <taxon>Pseudomonadota</taxon>
        <taxon>Betaproteobacteria</taxon>
        <taxon>Burkholderiales</taxon>
        <taxon>Burkholderiaceae</taxon>
        <taxon>Burkholderia</taxon>
    </lineage>
</organism>
<proteinExistence type="predicted"/>
<dbReference type="Proteomes" id="UP000252458">
    <property type="component" value="Unassembled WGS sequence"/>
</dbReference>
<keyword evidence="3" id="KW-1185">Reference proteome</keyword>
<feature type="region of interest" description="Disordered" evidence="1">
    <location>
        <begin position="350"/>
        <end position="404"/>
    </location>
</feature>
<protein>
    <recommendedName>
        <fullName evidence="4">Inovirus Gp2 family protein</fullName>
    </recommendedName>
</protein>
<comment type="caution">
    <text evidence="2">The sequence shown here is derived from an EMBL/GenBank/DDBJ whole genome shotgun (WGS) entry which is preliminary data.</text>
</comment>